<reference evidence="2 3" key="1">
    <citation type="journal article" date="2011" name="Proc. Natl. Acad. Sci. U.S.A.">
        <title>Genome and transcriptome analyses of the mountain pine beetle-fungal symbiont Grosmannia clavigera, a lodgepole pine pathogen.</title>
        <authorList>
            <person name="DiGuistini S."/>
            <person name="Wang Y."/>
            <person name="Liao N.Y."/>
            <person name="Taylor G."/>
            <person name="Tanguay P."/>
            <person name="Feau N."/>
            <person name="Henrissat B."/>
            <person name="Chan S.K."/>
            <person name="Hesse-Orce U."/>
            <person name="Alamouti S.M."/>
            <person name="Tsui C.K.M."/>
            <person name="Docking R.T."/>
            <person name="Levasseur A."/>
            <person name="Haridas S."/>
            <person name="Robertson G."/>
            <person name="Birol I."/>
            <person name="Holt R.A."/>
            <person name="Marra M.A."/>
            <person name="Hamelin R.C."/>
            <person name="Hirst M."/>
            <person name="Jones S.J.M."/>
            <person name="Bohlmann J."/>
            <person name="Breuil C."/>
        </authorList>
    </citation>
    <scope>NUCLEOTIDE SEQUENCE [LARGE SCALE GENOMIC DNA]</scope>
    <source>
        <strain evidence="3">kw1407 / UAMH 11150</strain>
    </source>
</reference>
<dbReference type="InParanoid" id="F0XN12"/>
<proteinExistence type="predicted"/>
<keyword evidence="1" id="KW-1133">Transmembrane helix</keyword>
<dbReference type="eggNOG" id="ENOG502SB6P">
    <property type="taxonomic scope" value="Eukaryota"/>
</dbReference>
<dbReference type="Proteomes" id="UP000007796">
    <property type="component" value="Unassembled WGS sequence"/>
</dbReference>
<keyword evidence="3" id="KW-1185">Reference proteome</keyword>
<dbReference type="RefSeq" id="XP_014170380.1">
    <property type="nucleotide sequence ID" value="XM_014314905.1"/>
</dbReference>
<dbReference type="OrthoDB" id="2386090at2759"/>
<organism evidence="3">
    <name type="scientific">Grosmannia clavigera (strain kw1407 / UAMH 11150)</name>
    <name type="common">Blue stain fungus</name>
    <name type="synonym">Graphiocladiella clavigera</name>
    <dbReference type="NCBI Taxonomy" id="655863"/>
    <lineage>
        <taxon>Eukaryota</taxon>
        <taxon>Fungi</taxon>
        <taxon>Dikarya</taxon>
        <taxon>Ascomycota</taxon>
        <taxon>Pezizomycotina</taxon>
        <taxon>Sordariomycetes</taxon>
        <taxon>Sordariomycetidae</taxon>
        <taxon>Ophiostomatales</taxon>
        <taxon>Ophiostomataceae</taxon>
        <taxon>Leptographium</taxon>
    </lineage>
</organism>
<name>F0XN12_GROCL</name>
<protein>
    <submittedName>
        <fullName evidence="2">Uncharacterized protein</fullName>
    </submittedName>
</protein>
<dbReference type="AlphaFoldDB" id="F0XN12"/>
<dbReference type="EMBL" id="GL629795">
    <property type="protein sequence ID" value="EFX00898.1"/>
    <property type="molecule type" value="Genomic_DNA"/>
</dbReference>
<feature type="transmembrane region" description="Helical" evidence="1">
    <location>
        <begin position="92"/>
        <end position="117"/>
    </location>
</feature>
<sequence>MTPESSAMVIRNALLRSGRTCGLRSFRAVTSPLPPRSSVVVKMKMVMTLSGFEAAAGAVLRSPAIGARFFASAQRRLPERLLIYHAGTPRTTFLACLKVTTLFGLAFFTFLVGPAYIAAEKPWWQVAGIAVCGVVPFCLVAYTTAPFVAFVHLRLPPFARHPDRELLRRFVHKLPPATLLDFTTMNLVGRPRITTVALGDLAPAHERLGIVNVKRTVQLSPGLTSAPGLFLRSYPWIRLPPTTRFGAPSAGNSRGTPEAWAWDAVLDTLKRQQAEAAATPTSPRSPATRR</sequence>
<keyword evidence="1" id="KW-0812">Transmembrane</keyword>
<dbReference type="GeneID" id="25974916"/>
<gene>
    <name evidence="2" type="ORF">CMQ_1979</name>
</gene>
<dbReference type="HOGENOM" id="CLU_079418_0_0_1"/>
<keyword evidence="1" id="KW-0472">Membrane</keyword>
<evidence type="ECO:0000256" key="1">
    <source>
        <dbReference type="SAM" id="Phobius"/>
    </source>
</evidence>
<evidence type="ECO:0000313" key="3">
    <source>
        <dbReference type="Proteomes" id="UP000007796"/>
    </source>
</evidence>
<feature type="transmembrane region" description="Helical" evidence="1">
    <location>
        <begin position="123"/>
        <end position="151"/>
    </location>
</feature>
<accession>F0XN12</accession>
<evidence type="ECO:0000313" key="2">
    <source>
        <dbReference type="EMBL" id="EFX00898.1"/>
    </source>
</evidence>